<feature type="compositionally biased region" description="Low complexity" evidence="1">
    <location>
        <begin position="51"/>
        <end position="66"/>
    </location>
</feature>
<feature type="compositionally biased region" description="Gly residues" evidence="1">
    <location>
        <begin position="270"/>
        <end position="280"/>
    </location>
</feature>
<reference evidence="2" key="2">
    <citation type="submission" date="2021-02" db="EMBL/GenBank/DDBJ databases">
        <title>Aspergillus chevalieri M1 genome sequence.</title>
        <authorList>
            <person name="Kadooka C."/>
            <person name="Mori K."/>
            <person name="Futagami T."/>
        </authorList>
    </citation>
    <scope>NUCLEOTIDE SEQUENCE</scope>
    <source>
        <strain evidence="2">M1</strain>
    </source>
</reference>
<organism evidence="2 3">
    <name type="scientific">Aspergillus chevalieri</name>
    <name type="common">Eurotium chevalieri</name>
    <dbReference type="NCBI Taxonomy" id="182096"/>
    <lineage>
        <taxon>Eukaryota</taxon>
        <taxon>Fungi</taxon>
        <taxon>Dikarya</taxon>
        <taxon>Ascomycota</taxon>
        <taxon>Pezizomycotina</taxon>
        <taxon>Eurotiomycetes</taxon>
        <taxon>Eurotiomycetidae</taxon>
        <taxon>Eurotiales</taxon>
        <taxon>Aspergillaceae</taxon>
        <taxon>Aspergillus</taxon>
        <taxon>Aspergillus subgen. Aspergillus</taxon>
    </lineage>
</organism>
<sequence>MFKDFTFSPRPRVAFDGDDRLMVDSDSSLVSPLSSRCPSPGPFTSQPQGQRFPRSVRPSLLRSRQPSLPPTSVPADHQHGGLSIETLTKKLHEHTLQQQQQQQQQPQPDTRNNAQEECISPHSLPELVPGSGLPGYFLTPPDTDVDHDDDSSLHGDGDNESTLTSPTVSHIQTPFLSPTSVPPEFLHTDSNNTHEAINVRAQRQQISQIQCSAADVEAIRRALLCCAEEDSPMDTFGEYDCHPSSLPPRRSPRRQRAVTMNRSRSRAVSGSGGGVSGSGAGDSSEGYRGRRKSSSGALLPSFSSRIDKSHYPPSSSREMRKKSEQGLRRKSLVSAALASMVENCL</sequence>
<feature type="compositionally biased region" description="Basic and acidic residues" evidence="1">
    <location>
        <begin position="317"/>
        <end position="327"/>
    </location>
</feature>
<evidence type="ECO:0000256" key="1">
    <source>
        <dbReference type="SAM" id="MobiDB-lite"/>
    </source>
</evidence>
<feature type="region of interest" description="Disordered" evidence="1">
    <location>
        <begin position="26"/>
        <end position="81"/>
    </location>
</feature>
<dbReference type="KEGG" id="ache:ACHE_10555A"/>
<dbReference type="AlphaFoldDB" id="A0A7R7VG30"/>
<dbReference type="EMBL" id="AP024416">
    <property type="protein sequence ID" value="BCR83153.1"/>
    <property type="molecule type" value="Genomic_DNA"/>
</dbReference>
<evidence type="ECO:0000313" key="3">
    <source>
        <dbReference type="Proteomes" id="UP000637239"/>
    </source>
</evidence>
<proteinExistence type="predicted"/>
<protein>
    <submittedName>
        <fullName evidence="2">Uncharacterized protein</fullName>
    </submittedName>
</protein>
<evidence type="ECO:0000313" key="2">
    <source>
        <dbReference type="EMBL" id="BCR83153.1"/>
    </source>
</evidence>
<reference evidence="2" key="1">
    <citation type="submission" date="2021-01" db="EMBL/GenBank/DDBJ databases">
        <authorList>
            <consortium name="Aspergillus chevalieri M1 genome sequencing consortium"/>
            <person name="Kazuki M."/>
            <person name="Futagami T."/>
        </authorList>
    </citation>
    <scope>NUCLEOTIDE SEQUENCE</scope>
    <source>
        <strain evidence="2">M1</strain>
    </source>
</reference>
<feature type="compositionally biased region" description="Low complexity" evidence="1">
    <location>
        <begin position="294"/>
        <end position="304"/>
    </location>
</feature>
<dbReference type="GeneID" id="66977512"/>
<accession>A0A7R7VG30</accession>
<keyword evidence="3" id="KW-1185">Reference proteome</keyword>
<feature type="region of interest" description="Disordered" evidence="1">
    <location>
        <begin position="237"/>
        <end position="328"/>
    </location>
</feature>
<dbReference type="RefSeq" id="XP_043131675.1">
    <property type="nucleotide sequence ID" value="XM_043280575.1"/>
</dbReference>
<name>A0A7R7VG30_ASPCH</name>
<gene>
    <name evidence="2" type="ORF">ACHE_10555A</name>
</gene>
<feature type="region of interest" description="Disordered" evidence="1">
    <location>
        <begin position="93"/>
        <end position="179"/>
    </location>
</feature>
<dbReference type="Proteomes" id="UP000637239">
    <property type="component" value="Chromosome 1"/>
</dbReference>
<feature type="compositionally biased region" description="Polar residues" evidence="1">
    <location>
        <begin position="160"/>
        <end position="179"/>
    </location>
</feature>
<feature type="compositionally biased region" description="Low complexity" evidence="1">
    <location>
        <begin position="97"/>
        <end position="108"/>
    </location>
</feature>
<feature type="compositionally biased region" description="Low complexity" evidence="1">
    <location>
        <begin position="26"/>
        <end position="38"/>
    </location>
</feature>